<dbReference type="GO" id="GO:0005783">
    <property type="term" value="C:endoplasmic reticulum"/>
    <property type="evidence" value="ECO:0007669"/>
    <property type="project" value="TreeGrafter"/>
</dbReference>
<feature type="region of interest" description="Disordered" evidence="8">
    <location>
        <begin position="255"/>
        <end position="320"/>
    </location>
</feature>
<dbReference type="GO" id="GO:0005794">
    <property type="term" value="C:Golgi apparatus"/>
    <property type="evidence" value="ECO:0007669"/>
    <property type="project" value="TreeGrafter"/>
</dbReference>
<comment type="similarity">
    <text evidence="7">Belongs to the DHHC palmitoyltransferase family.</text>
</comment>
<accession>A0A7M4F150</accession>
<dbReference type="Pfam" id="PF01529">
    <property type="entry name" value="DHHC"/>
    <property type="match status" value="1"/>
</dbReference>
<protein>
    <recommendedName>
        <fullName evidence="7">Palmitoyltransferase</fullName>
        <ecNumber evidence="7">2.3.1.225</ecNumber>
    </recommendedName>
</protein>
<feature type="domain" description="Palmitoyltransferase DHHC" evidence="9">
    <location>
        <begin position="119"/>
        <end position="221"/>
    </location>
</feature>
<keyword evidence="5 7" id="KW-0472">Membrane</keyword>
<evidence type="ECO:0000313" key="10">
    <source>
        <dbReference type="Ensembl" id="ENSCPRP00005017890.1"/>
    </source>
</evidence>
<organism evidence="10 11">
    <name type="scientific">Crocodylus porosus</name>
    <name type="common">Saltwater crocodile</name>
    <name type="synonym">Estuarine crocodile</name>
    <dbReference type="NCBI Taxonomy" id="8502"/>
    <lineage>
        <taxon>Eukaryota</taxon>
        <taxon>Metazoa</taxon>
        <taxon>Chordata</taxon>
        <taxon>Craniata</taxon>
        <taxon>Vertebrata</taxon>
        <taxon>Euteleostomi</taxon>
        <taxon>Archelosauria</taxon>
        <taxon>Archosauria</taxon>
        <taxon>Crocodylia</taxon>
        <taxon>Longirostres</taxon>
        <taxon>Crocodylidae</taxon>
        <taxon>Crocodylus</taxon>
    </lineage>
</organism>
<name>A0A7M4F150_CROPO</name>
<keyword evidence="11" id="KW-1185">Reference proteome</keyword>
<feature type="transmembrane region" description="Helical" evidence="7">
    <location>
        <begin position="25"/>
        <end position="47"/>
    </location>
</feature>
<dbReference type="EC" id="2.3.1.225" evidence="7"/>
<dbReference type="Proteomes" id="UP000594220">
    <property type="component" value="Unplaced"/>
</dbReference>
<dbReference type="OMA" id="PRYELAC"/>
<evidence type="ECO:0000256" key="8">
    <source>
        <dbReference type="SAM" id="MobiDB-lite"/>
    </source>
</evidence>
<evidence type="ECO:0000256" key="3">
    <source>
        <dbReference type="ARBA" id="ARBA00022692"/>
    </source>
</evidence>
<evidence type="ECO:0000259" key="9">
    <source>
        <dbReference type="Pfam" id="PF01529"/>
    </source>
</evidence>
<evidence type="ECO:0000256" key="1">
    <source>
        <dbReference type="ARBA" id="ARBA00004141"/>
    </source>
</evidence>
<dbReference type="GO" id="GO:0019706">
    <property type="term" value="F:protein-cysteine S-palmitoyltransferase activity"/>
    <property type="evidence" value="ECO:0007669"/>
    <property type="project" value="UniProtKB-EC"/>
</dbReference>
<dbReference type="GO" id="GO:0016020">
    <property type="term" value="C:membrane"/>
    <property type="evidence" value="ECO:0007669"/>
    <property type="project" value="UniProtKB-SubCell"/>
</dbReference>
<reference evidence="10" key="1">
    <citation type="submission" date="2025-08" db="UniProtKB">
        <authorList>
            <consortium name="Ensembl"/>
        </authorList>
    </citation>
    <scope>IDENTIFICATION</scope>
</reference>
<comment type="subcellular location">
    <subcellularLocation>
        <location evidence="1">Membrane</location>
        <topology evidence="1">Multi-pass membrane protein</topology>
    </subcellularLocation>
</comment>
<sequence length="382" mass="40465">MRVPGGPGAARLCPEMSRGGEGLRWVLPSLCASFHASSLVCLSALFFSFPCGWLAVHVSLAFPVVAGILFLPTLANLLLASFMDPGILPRGSERAVTPLGSTGSPRGEVWRAHDGCFGPRWCHKCHCYCPPQSFHCPSCNVCVEGFDHHCYWLNNCVGRGNARCFSRFVAFLCVYNALALASCIAYLVLSSGQALSTEKACAIVVTVPAAFYLLPLLALASSRARLHAWAKRTHRLQVLGRWLCPGLRSLRLRPRGTGPAHPEALPPKPATQGTGQGLPASSHQVQASPQAQSQGGKRGSSPSCSQTWLDPTSTQAQGGPGRPGCLLHCLSAPTDGQGHSPACPATLEHPMPLAPPLFCSQVYSGGKKTPFGRGWAGSWAPA</sequence>
<feature type="transmembrane region" description="Helical" evidence="7">
    <location>
        <begin position="168"/>
        <end position="189"/>
    </location>
</feature>
<evidence type="ECO:0000256" key="4">
    <source>
        <dbReference type="ARBA" id="ARBA00022989"/>
    </source>
</evidence>
<feature type="transmembrane region" description="Helical" evidence="7">
    <location>
        <begin position="201"/>
        <end position="222"/>
    </location>
</feature>
<gene>
    <name evidence="10" type="primary">ZDHHC19</name>
</gene>
<evidence type="ECO:0000256" key="2">
    <source>
        <dbReference type="ARBA" id="ARBA00022679"/>
    </source>
</evidence>
<proteinExistence type="inferred from homology"/>
<evidence type="ECO:0000256" key="6">
    <source>
        <dbReference type="ARBA" id="ARBA00023315"/>
    </source>
</evidence>
<dbReference type="PROSITE" id="PS50216">
    <property type="entry name" value="DHHC"/>
    <property type="match status" value="1"/>
</dbReference>
<evidence type="ECO:0000313" key="11">
    <source>
        <dbReference type="Proteomes" id="UP000594220"/>
    </source>
</evidence>
<dbReference type="InterPro" id="IPR001594">
    <property type="entry name" value="Palmitoyltrfase_DHHC"/>
</dbReference>
<dbReference type="InterPro" id="IPR039859">
    <property type="entry name" value="PFA4/ZDH16/20/ERF2-like"/>
</dbReference>
<comment type="domain">
    <text evidence="7">The DHHC domain is required for palmitoyltransferase activity.</text>
</comment>
<evidence type="ECO:0000256" key="5">
    <source>
        <dbReference type="ARBA" id="ARBA00023136"/>
    </source>
</evidence>
<dbReference type="AlphaFoldDB" id="A0A7M4F150"/>
<reference evidence="10" key="2">
    <citation type="submission" date="2025-09" db="UniProtKB">
        <authorList>
            <consortium name="Ensembl"/>
        </authorList>
    </citation>
    <scope>IDENTIFICATION</scope>
</reference>
<dbReference type="GO" id="GO:0006612">
    <property type="term" value="P:protein targeting to membrane"/>
    <property type="evidence" value="ECO:0007669"/>
    <property type="project" value="TreeGrafter"/>
</dbReference>
<feature type="compositionally biased region" description="Polar residues" evidence="8">
    <location>
        <begin position="279"/>
        <end position="317"/>
    </location>
</feature>
<dbReference type="GeneTree" id="ENSGT00940000161784"/>
<dbReference type="PANTHER" id="PTHR22883">
    <property type="entry name" value="ZINC FINGER DHHC DOMAIN CONTAINING PROTEIN"/>
    <property type="match status" value="1"/>
</dbReference>
<feature type="transmembrane region" description="Helical" evidence="7">
    <location>
        <begin position="53"/>
        <end position="80"/>
    </location>
</feature>
<dbReference type="Ensembl" id="ENSCPRT00005020936.1">
    <property type="protein sequence ID" value="ENSCPRP00005017890.1"/>
    <property type="gene ID" value="ENSCPRG00005012473.1"/>
</dbReference>
<comment type="catalytic activity">
    <reaction evidence="7">
        <text>L-cysteinyl-[protein] + hexadecanoyl-CoA = S-hexadecanoyl-L-cysteinyl-[protein] + CoA</text>
        <dbReference type="Rhea" id="RHEA:36683"/>
        <dbReference type="Rhea" id="RHEA-COMP:10131"/>
        <dbReference type="Rhea" id="RHEA-COMP:11032"/>
        <dbReference type="ChEBI" id="CHEBI:29950"/>
        <dbReference type="ChEBI" id="CHEBI:57287"/>
        <dbReference type="ChEBI" id="CHEBI:57379"/>
        <dbReference type="ChEBI" id="CHEBI:74151"/>
        <dbReference type="EC" id="2.3.1.225"/>
    </reaction>
</comment>
<keyword evidence="3 7" id="KW-0812">Transmembrane</keyword>
<evidence type="ECO:0000256" key="7">
    <source>
        <dbReference type="RuleBase" id="RU079119"/>
    </source>
</evidence>
<dbReference type="PANTHER" id="PTHR22883:SF326">
    <property type="entry name" value="PALMITOYLTRANSFERASE ZDHHC19"/>
    <property type="match status" value="1"/>
</dbReference>
<keyword evidence="6 7" id="KW-0012">Acyltransferase</keyword>
<keyword evidence="2 7" id="KW-0808">Transferase</keyword>
<keyword evidence="4 7" id="KW-1133">Transmembrane helix</keyword>